<comment type="caution">
    <text evidence="2">The sequence shown here is derived from an EMBL/GenBank/DDBJ whole genome shotgun (WGS) entry which is preliminary data.</text>
</comment>
<evidence type="ECO:0000313" key="2">
    <source>
        <dbReference type="EMBL" id="KAK9283595.1"/>
    </source>
</evidence>
<organism evidence="2 3">
    <name type="scientific">Liquidambar formosana</name>
    <name type="common">Formosan gum</name>
    <dbReference type="NCBI Taxonomy" id="63359"/>
    <lineage>
        <taxon>Eukaryota</taxon>
        <taxon>Viridiplantae</taxon>
        <taxon>Streptophyta</taxon>
        <taxon>Embryophyta</taxon>
        <taxon>Tracheophyta</taxon>
        <taxon>Spermatophyta</taxon>
        <taxon>Magnoliopsida</taxon>
        <taxon>eudicotyledons</taxon>
        <taxon>Gunneridae</taxon>
        <taxon>Pentapetalae</taxon>
        <taxon>Saxifragales</taxon>
        <taxon>Altingiaceae</taxon>
        <taxon>Liquidambar</taxon>
    </lineage>
</organism>
<evidence type="ECO:0000313" key="3">
    <source>
        <dbReference type="Proteomes" id="UP001415857"/>
    </source>
</evidence>
<sequence length="177" mass="20825">MCWIEASVGRSGMGNQFSIWKNKWLPSPTTFRVVTPLNTLVKDVWVSELIDYEKKEWKKDLVESIFMPHEAIAICHLPLSHRLPEDQFMWHYHPKGVFTIRSAYMMVLDSTHRSYGNLTGETSNHDRECAINIFIWNKPLPNKIKYFLWRAYRGILLTRASLVRRKVPVDRLCPTYG</sequence>
<proteinExistence type="predicted"/>
<protein>
    <recommendedName>
        <fullName evidence="1">Reverse transcriptase zinc-binding domain-containing protein</fullName>
    </recommendedName>
</protein>
<accession>A0AAP0RYY6</accession>
<dbReference type="InterPro" id="IPR026960">
    <property type="entry name" value="RVT-Znf"/>
</dbReference>
<dbReference type="AlphaFoldDB" id="A0AAP0RYY6"/>
<keyword evidence="3" id="KW-1185">Reference proteome</keyword>
<name>A0AAP0RYY6_LIQFO</name>
<reference evidence="2 3" key="1">
    <citation type="journal article" date="2024" name="Plant J.">
        <title>Genome sequences and population genomics reveal climatic adaptation and genomic divergence between two closely related sweetgum species.</title>
        <authorList>
            <person name="Xu W.Q."/>
            <person name="Ren C.Q."/>
            <person name="Zhang X.Y."/>
            <person name="Comes H.P."/>
            <person name="Liu X.H."/>
            <person name="Li Y.G."/>
            <person name="Kettle C.J."/>
            <person name="Jalonen R."/>
            <person name="Gaisberger H."/>
            <person name="Ma Y.Z."/>
            <person name="Qiu Y.X."/>
        </authorList>
    </citation>
    <scope>NUCLEOTIDE SEQUENCE [LARGE SCALE GENOMIC DNA]</scope>
    <source>
        <strain evidence="2">Hangzhou</strain>
    </source>
</reference>
<dbReference type="Proteomes" id="UP001415857">
    <property type="component" value="Unassembled WGS sequence"/>
</dbReference>
<gene>
    <name evidence="2" type="ORF">L1049_011844</name>
</gene>
<feature type="domain" description="Reverse transcriptase zinc-binding" evidence="1">
    <location>
        <begin position="124"/>
        <end position="176"/>
    </location>
</feature>
<dbReference type="Pfam" id="PF13966">
    <property type="entry name" value="zf-RVT"/>
    <property type="match status" value="1"/>
</dbReference>
<dbReference type="EMBL" id="JBBPBK010000006">
    <property type="protein sequence ID" value="KAK9283595.1"/>
    <property type="molecule type" value="Genomic_DNA"/>
</dbReference>
<evidence type="ECO:0000259" key="1">
    <source>
        <dbReference type="Pfam" id="PF13966"/>
    </source>
</evidence>